<dbReference type="EMBL" id="LR798226">
    <property type="protein sequence ID" value="CAB5207013.1"/>
    <property type="molecule type" value="Genomic_DNA"/>
</dbReference>
<evidence type="ECO:0000313" key="1">
    <source>
        <dbReference type="EMBL" id="CAB5207013.1"/>
    </source>
</evidence>
<accession>A0A6J7WHL5</accession>
<name>A0A6J7WHL5_9CAUD</name>
<protein>
    <submittedName>
        <fullName evidence="1">Uncharacterized protein</fullName>
    </submittedName>
</protein>
<proteinExistence type="predicted"/>
<gene>
    <name evidence="1" type="ORF">UFOVP183_13</name>
</gene>
<organism evidence="1">
    <name type="scientific">uncultured Caudovirales phage</name>
    <dbReference type="NCBI Taxonomy" id="2100421"/>
    <lineage>
        <taxon>Viruses</taxon>
        <taxon>Duplodnaviria</taxon>
        <taxon>Heunggongvirae</taxon>
        <taxon>Uroviricota</taxon>
        <taxon>Caudoviricetes</taxon>
        <taxon>Peduoviridae</taxon>
        <taxon>Maltschvirus</taxon>
        <taxon>Maltschvirus maltsch</taxon>
    </lineage>
</organism>
<reference evidence="1" key="1">
    <citation type="submission" date="2020-05" db="EMBL/GenBank/DDBJ databases">
        <authorList>
            <person name="Chiriac C."/>
            <person name="Salcher M."/>
            <person name="Ghai R."/>
            <person name="Kavagutti S V."/>
        </authorList>
    </citation>
    <scope>NUCLEOTIDE SEQUENCE</scope>
</reference>
<sequence length="59" mass="6378">MTVDEAIAVIVETYGDINLVARTLIVDASEVAKATAEPDTAEAIALELLKKYNPYTPKK</sequence>